<organism evidence="1 2">
    <name type="scientific">Erysipelothrix piscisicarius</name>
    <dbReference type="NCBI Taxonomy" id="2485784"/>
    <lineage>
        <taxon>Bacteria</taxon>
        <taxon>Bacillati</taxon>
        <taxon>Bacillota</taxon>
        <taxon>Erysipelotrichia</taxon>
        <taxon>Erysipelotrichales</taxon>
        <taxon>Erysipelotrichaceae</taxon>
        <taxon>Erysipelothrix</taxon>
    </lineage>
</organism>
<proteinExistence type="predicted"/>
<name>A0A3S5HJY3_9FIRM</name>
<dbReference type="RefSeq" id="WP_125163745.1">
    <property type="nucleotide sequence ID" value="NZ_CP034234.1"/>
</dbReference>
<sequence length="159" mass="18797">MKSNPFKPKELEIEPIIYSVLADESRITEIKNELSRSTFLEWIKPSSSILEGNMMVEMKHNVKSINESHIFKNQNNFVESVFPEFKESDNIRERFSQDILMSSASLIHLRTVPYLNDINMIEDIRAYINEFYKLNENKNRPVITNSDCRRSFICWLENT</sequence>
<protein>
    <submittedName>
        <fullName evidence="1">Uncharacterized protein</fullName>
    </submittedName>
</protein>
<gene>
    <name evidence="1" type="ORF">EEI45_00700</name>
</gene>
<evidence type="ECO:0000313" key="2">
    <source>
        <dbReference type="Proteomes" id="UP000278804"/>
    </source>
</evidence>
<accession>A0A3S5HJY3</accession>
<dbReference type="EMBL" id="CP034234">
    <property type="protein sequence ID" value="AZK43522.1"/>
    <property type="molecule type" value="Genomic_DNA"/>
</dbReference>
<evidence type="ECO:0000313" key="1">
    <source>
        <dbReference type="EMBL" id="AZK43522.1"/>
    </source>
</evidence>
<reference evidence="1 2" key="1">
    <citation type="journal article" date="2020" name="Int. J. Syst. Evol. Microbiol.">
        <title>Description of Erysipelothrix piscisicarius sp. nov., an emergent fish pathogen, and assessment of virulence using a tiger barb (Puntigrus tetrazona) infection model.</title>
        <authorList>
            <person name="Pomaranski E.K."/>
            <person name="Griffin M.J."/>
            <person name="Camus A.C."/>
            <person name="Armwood A.R."/>
            <person name="Shelley J."/>
            <person name="Waldbieser G.C."/>
            <person name="LaFrentz B.R."/>
            <person name="Garcia J.C."/>
            <person name="Yanong R."/>
            <person name="Soto E."/>
        </authorList>
    </citation>
    <scope>NUCLEOTIDE SEQUENCE [LARGE SCALE GENOMIC DNA]</scope>
    <source>
        <strain evidence="1 2">15TAL0474</strain>
    </source>
</reference>
<dbReference type="KEGG" id="eri:EEI45_00700"/>
<dbReference type="AlphaFoldDB" id="A0A3S5HJY3"/>
<dbReference type="Proteomes" id="UP000278804">
    <property type="component" value="Chromosome"/>
</dbReference>
<keyword evidence="2" id="KW-1185">Reference proteome</keyword>